<evidence type="ECO:0000313" key="2">
    <source>
        <dbReference type="EMBL" id="AAQ88178.1"/>
    </source>
</evidence>
<evidence type="ECO:0000256" key="1">
    <source>
        <dbReference type="SAM" id="Phobius"/>
    </source>
</evidence>
<dbReference type="EMBL" id="MZ394738">
    <property type="protein sequence ID" value="QWV59711.1"/>
    <property type="molecule type" value="Genomic_DNA"/>
</dbReference>
<reference evidence="4" key="5">
    <citation type="submission" date="2021-06" db="EMBL/GenBank/DDBJ databases">
        <authorList>
            <person name="Xiao Q."/>
            <person name="Zhang X.X."/>
            <person name="Tang M.J."/>
        </authorList>
    </citation>
    <scope>NUCLEOTIDE SEQUENCE</scope>
    <source>
        <strain evidence="4">QF4</strain>
    </source>
</reference>
<evidence type="ECO:0000313" key="4">
    <source>
        <dbReference type="EMBL" id="QWV59711.1"/>
    </source>
</evidence>
<keyword evidence="1" id="KW-1133">Transmembrane helix</keyword>
<keyword evidence="5" id="KW-1185">Reference proteome</keyword>
<gene>
    <name evidence="4" type="ORF">QF4000125</name>
    <name evidence="3" type="ORF">wdlz-06GM8</name>
</gene>
<dbReference type="EMBL" id="DQ837165">
    <property type="protein sequence ID" value="AAQ88178.1"/>
    <property type="molecule type" value="Genomic_DNA"/>
</dbReference>
<proteinExistence type="predicted"/>
<organism evidence="2 5">
    <name type="scientific">Ectropis obliqua nucleopolyhedrovirus</name>
    <dbReference type="NCBI Taxonomy" id="59376"/>
    <lineage>
        <taxon>Viruses</taxon>
        <taxon>Viruses incertae sedis</taxon>
        <taxon>Naldaviricetes</taxon>
        <taxon>Lefavirales</taxon>
        <taxon>Baculoviridae</taxon>
        <taxon>Alphabaculovirus</taxon>
        <taxon>Alphabaculovirus ecobliquae</taxon>
    </lineage>
</organism>
<sequence length="107" mass="12398">MAFVFVFILLISQCRNSIQSFNSSNDDIDELLNIIMAEMAKIQKTEVSDTGYTKMIFIILILLLIISLKTKIYKLLTCMKKKPQHSKDDDVMLDKITIGEFNYNINR</sequence>
<feature type="transmembrane region" description="Helical" evidence="1">
    <location>
        <begin position="55"/>
        <end position="72"/>
    </location>
</feature>
<dbReference type="EMBL" id="KC960018">
    <property type="protein sequence ID" value="AGS47864.1"/>
    <property type="molecule type" value="Genomic_DNA"/>
</dbReference>
<protein>
    <submittedName>
        <fullName evidence="2">Uncharacterized protein</fullName>
    </submittedName>
</protein>
<evidence type="ECO:0000313" key="3">
    <source>
        <dbReference type="EMBL" id="AGS47864.1"/>
    </source>
</evidence>
<dbReference type="Proteomes" id="UP000214344">
    <property type="component" value="Segment"/>
</dbReference>
<accession>Q77SB0</accession>
<reference evidence="2 5" key="3">
    <citation type="journal article" date="2007" name="Virology">
        <title>Genome sequence and organization of a nucleopolyhedrovirus that infects the tea looper caterpillar, Ectropis obliqua.</title>
        <authorList>
            <person name="Ma X.C."/>
            <person name="Shang J.Y."/>
            <person name="Yang Z.N."/>
            <person name="Bao Y.Y."/>
            <person name="Xiao Q."/>
            <person name="Zhang C.X."/>
        </authorList>
    </citation>
    <scope>NUCLEOTIDE SEQUENCE [LARGE SCALE GENOMIC DNA]</scope>
    <source>
        <strain evidence="2 5">A1</strain>
    </source>
</reference>
<reference evidence="2 5" key="1">
    <citation type="journal article" date="2006" name="J. Microbiol.">
        <title>Morphological, phylogenetic and biological characteristics of Ectropis obliqua single-nucleocapsid nucleopolyhedrovirus.</title>
        <authorList>
            <person name="Ma X.C."/>
            <person name="Xu H.J."/>
            <person name="Tang M.J."/>
            <person name="Xiao Q."/>
            <person name="Hong J."/>
            <person name="Zhang C.X."/>
        </authorList>
    </citation>
    <scope>NUCLEOTIDE SEQUENCE [LARGE SCALE GENOMIC DNA]</scope>
    <source>
        <strain evidence="2 5">A1</strain>
    </source>
</reference>
<reference evidence="2" key="2">
    <citation type="submission" date="2006-07" db="EMBL/GenBank/DDBJ databases">
        <authorList>
            <person name="Zhang C.-X."/>
            <person name="Yang Z.-N."/>
            <person name="Ma X.-C."/>
            <person name="Xiao Q."/>
        </authorList>
    </citation>
    <scope>NUCLEOTIDE SEQUENCE</scope>
    <source>
        <strain evidence="2">A1</strain>
    </source>
</reference>
<dbReference type="RefSeq" id="YP_874316.1">
    <property type="nucleotide sequence ID" value="NC_008586.1"/>
</dbReference>
<keyword evidence="1" id="KW-0472">Membrane</keyword>
<keyword evidence="1" id="KW-0812">Transmembrane</keyword>
<evidence type="ECO:0000313" key="5">
    <source>
        <dbReference type="Proteomes" id="UP000214344"/>
    </source>
</evidence>
<dbReference type="KEGG" id="vg:5176517"/>
<name>Q77SB0_9ABAC</name>
<dbReference type="OrthoDB" id="28375at10239"/>
<reference evidence="3" key="4">
    <citation type="submission" date="2013-04" db="EMBL/GenBank/DDBJ databases">
        <authorList>
            <person name="Chen J."/>
            <person name="Hu Y."/>
            <person name="Yin Y."/>
            <person name="Wang B."/>
            <person name="Zhu Y."/>
        </authorList>
    </citation>
    <scope>NUCLEOTIDE SEQUENCE</scope>
    <source>
        <strain evidence="3">Unioasis 1</strain>
    </source>
</reference>